<sequence length="302" mass="34716">LYFMIITLYPKGKGFQQVLSMNSNKDSKESQLRPLANRNYNLEESVITLNFYEYYGAFTVLSGECHVYAMWLLDKSQLRGIDIEKLLGHPNFSDMQSRFKEPYRVRMNHSVLNSELANKSDDCCWFQLEMSFVCKHEDIKLTLQNFQYKLGMYLSEKISEFLSEGIITTSMSNTIPKLVTVNFFLQELSNSYTDKFLFSLRKVIHLSNKKEIVCFPSVLTGGISPTRYILLSSFSFPLHLKKNFLEICENTASSSYIENDAAIIEPDESTVSQSGIPSFCGKCRTFFYVSSESLHDNDGKEN</sequence>
<dbReference type="OrthoDB" id="5918078at2759"/>
<evidence type="ECO:0000313" key="1">
    <source>
        <dbReference type="EMBL" id="KRZ78080.1"/>
    </source>
</evidence>
<name>A0A0V1N2L0_9BILA</name>
<accession>A0A0V1N2L0</accession>
<evidence type="ECO:0000313" key="2">
    <source>
        <dbReference type="Proteomes" id="UP000054843"/>
    </source>
</evidence>
<gene>
    <name evidence="1" type="ORF">T10_8279</name>
</gene>
<protein>
    <submittedName>
        <fullName evidence="1">Uncharacterized protein</fullName>
    </submittedName>
</protein>
<feature type="non-terminal residue" evidence="1">
    <location>
        <position position="1"/>
    </location>
</feature>
<organism evidence="1 2">
    <name type="scientific">Trichinella papuae</name>
    <dbReference type="NCBI Taxonomy" id="268474"/>
    <lineage>
        <taxon>Eukaryota</taxon>
        <taxon>Metazoa</taxon>
        <taxon>Ecdysozoa</taxon>
        <taxon>Nematoda</taxon>
        <taxon>Enoplea</taxon>
        <taxon>Dorylaimia</taxon>
        <taxon>Trichinellida</taxon>
        <taxon>Trichinellidae</taxon>
        <taxon>Trichinella</taxon>
    </lineage>
</organism>
<comment type="caution">
    <text evidence="1">The sequence shown here is derived from an EMBL/GenBank/DDBJ whole genome shotgun (WGS) entry which is preliminary data.</text>
</comment>
<keyword evidence="2" id="KW-1185">Reference proteome</keyword>
<dbReference type="Proteomes" id="UP000054843">
    <property type="component" value="Unassembled WGS sequence"/>
</dbReference>
<dbReference type="AlphaFoldDB" id="A0A0V1N2L0"/>
<dbReference type="EMBL" id="JYDO01000014">
    <property type="protein sequence ID" value="KRZ78080.1"/>
    <property type="molecule type" value="Genomic_DNA"/>
</dbReference>
<proteinExistence type="predicted"/>
<reference evidence="1 2" key="1">
    <citation type="submission" date="2015-01" db="EMBL/GenBank/DDBJ databases">
        <title>Evolution of Trichinella species and genotypes.</title>
        <authorList>
            <person name="Korhonen P.K."/>
            <person name="Edoardo P."/>
            <person name="Giuseppe L.R."/>
            <person name="Gasser R.B."/>
        </authorList>
    </citation>
    <scope>NUCLEOTIDE SEQUENCE [LARGE SCALE GENOMIC DNA]</scope>
    <source>
        <strain evidence="1">ISS1980</strain>
    </source>
</reference>